<reference evidence="3 4" key="1">
    <citation type="submission" date="2022-11" db="EMBL/GenBank/DDBJ databases">
        <title>Mucor velutinosus strain NIH1002 WGS.</title>
        <authorList>
            <person name="Subramanian P."/>
            <person name="Mullikin J.C."/>
            <person name="Segre J.A."/>
            <person name="Zelazny A.M."/>
        </authorList>
    </citation>
    <scope>NUCLEOTIDE SEQUENCE [LARGE SCALE GENOMIC DNA]</scope>
    <source>
        <strain evidence="3 4">NIH1002</strain>
    </source>
</reference>
<proteinExistence type="predicted"/>
<dbReference type="EMBL" id="JASEJX010000034">
    <property type="protein sequence ID" value="KAK4510214.1"/>
    <property type="molecule type" value="Genomic_DNA"/>
</dbReference>
<feature type="compositionally biased region" description="Basic and acidic residues" evidence="1">
    <location>
        <begin position="392"/>
        <end position="401"/>
    </location>
</feature>
<keyword evidence="2" id="KW-0812">Transmembrane</keyword>
<keyword evidence="2" id="KW-1133">Transmembrane helix</keyword>
<name>A0AAN7HK41_9FUNG</name>
<sequence>MTFGGSRAAIEKFVNRSTYLTNPTVTSFNDFILIQGGQDANHTKSQLTYILDLRYPSLGVWYELQATSLTPPASTSSDTALYATSRWILHFRTEMRQDQYITFVDCFDPYTFLWLGTITSFNTTTNSLKAIPSAPTSKESDSLLILPTLTSPIATQNGFNPSETATKDQADQTTFWRLDVSKWLYNNITITPIIINNIDRSKSSQQKRDGMQTSSQSYKPVSGGTVTLIAADLAVFYGGTATTTDQQENILFFNTTELKFLPPPVWLSTSDPIMQQEQTSSTDSDNKLAIILGSVMGSILFIALCILFVWCCIRRTRSRERLGRAGGKKHRKALFPSMSNKEVANPGFQNNSTPNMAEASSKTHPYVLSPIKSLSPIDLFPAAATAKLTPVQEERQQEKPPSKKPKTSRFIEHFDYHSFSLVKHNHNSSNSLGNMVYSSSSPQLKIATSTEAAAVASNDGSSQNQLPRSASSYV</sequence>
<evidence type="ECO:0000313" key="3">
    <source>
        <dbReference type="EMBL" id="KAK4510214.1"/>
    </source>
</evidence>
<keyword evidence="2" id="KW-0472">Membrane</keyword>
<feature type="region of interest" description="Disordered" evidence="1">
    <location>
        <begin position="389"/>
        <end position="409"/>
    </location>
</feature>
<dbReference type="Proteomes" id="UP001304243">
    <property type="component" value="Unassembled WGS sequence"/>
</dbReference>
<accession>A0AAN7HK41</accession>
<feature type="transmembrane region" description="Helical" evidence="2">
    <location>
        <begin position="288"/>
        <end position="313"/>
    </location>
</feature>
<evidence type="ECO:0000256" key="2">
    <source>
        <dbReference type="SAM" id="Phobius"/>
    </source>
</evidence>
<dbReference type="GeneID" id="89950072"/>
<evidence type="ECO:0000313" key="4">
    <source>
        <dbReference type="Proteomes" id="UP001304243"/>
    </source>
</evidence>
<evidence type="ECO:0000256" key="1">
    <source>
        <dbReference type="SAM" id="MobiDB-lite"/>
    </source>
</evidence>
<dbReference type="RefSeq" id="XP_064676880.1">
    <property type="nucleotide sequence ID" value="XM_064825662.1"/>
</dbReference>
<comment type="caution">
    <text evidence="3">The sequence shown here is derived from an EMBL/GenBank/DDBJ whole genome shotgun (WGS) entry which is preliminary data.</text>
</comment>
<keyword evidence="4" id="KW-1185">Reference proteome</keyword>
<gene>
    <name evidence="3" type="ORF">ATC70_006386</name>
</gene>
<organism evidence="3 4">
    <name type="scientific">Mucor velutinosus</name>
    <dbReference type="NCBI Taxonomy" id="708070"/>
    <lineage>
        <taxon>Eukaryota</taxon>
        <taxon>Fungi</taxon>
        <taxon>Fungi incertae sedis</taxon>
        <taxon>Mucoromycota</taxon>
        <taxon>Mucoromycotina</taxon>
        <taxon>Mucoromycetes</taxon>
        <taxon>Mucorales</taxon>
        <taxon>Mucorineae</taxon>
        <taxon>Mucoraceae</taxon>
        <taxon>Mucor</taxon>
    </lineage>
</organism>
<protein>
    <submittedName>
        <fullName evidence="3">Uncharacterized protein</fullName>
    </submittedName>
</protein>
<dbReference type="AlphaFoldDB" id="A0AAN7HK41"/>